<accession>A0ABM4DK37</accession>
<dbReference type="RefSeq" id="XP_065674901.1">
    <property type="nucleotide sequence ID" value="XM_065818829.1"/>
</dbReference>
<gene>
    <name evidence="2" type="primary">LOC136091357</name>
</gene>
<evidence type="ECO:0000313" key="2">
    <source>
        <dbReference type="RefSeq" id="XP_065674901.1"/>
    </source>
</evidence>
<protein>
    <submittedName>
        <fullName evidence="2">Uncharacterized protein LOC136091357 isoform X1</fullName>
    </submittedName>
</protein>
<keyword evidence="1" id="KW-1185">Reference proteome</keyword>
<proteinExistence type="predicted"/>
<name>A0ABM4DK37_HYDVU</name>
<organism evidence="1 2">
    <name type="scientific">Hydra vulgaris</name>
    <name type="common">Hydra</name>
    <name type="synonym">Hydra attenuata</name>
    <dbReference type="NCBI Taxonomy" id="6087"/>
    <lineage>
        <taxon>Eukaryota</taxon>
        <taxon>Metazoa</taxon>
        <taxon>Cnidaria</taxon>
        <taxon>Hydrozoa</taxon>
        <taxon>Hydroidolina</taxon>
        <taxon>Anthoathecata</taxon>
        <taxon>Aplanulata</taxon>
        <taxon>Hydridae</taxon>
        <taxon>Hydra</taxon>
    </lineage>
</organism>
<dbReference type="GeneID" id="136091357"/>
<sequence>MKMFPKFFNLLMKIMVSVLFYKYIHVYDLFALKEKSDISQNNLLNTLSVFPKEYEVTFEACFTSFPSGNPDSTWPNIFNFNKGNINDVNNRALGLWFNPNGDILFHGLINNIAFKTVFQSVITLGCSQYLITQRLFQYYNFSIEVSGKTIFTIENTGAKEFTNINMYFSDPWHGSHPGYVKNLLVTKGCSELFTLVEKSDILQNNLLQTISVFPIEYDISFEACLTTFTSGNYSTNMSNVFYFTNTGYNLCLLCMWFSPIGEMQLSALINNASYNFTSKPFELGCKQYKISQTLYQGNYIFTILVDGWTLSTVKNAAPQEFSNVQIYISNPWTVAQPGYTNNFVIARRCSDLFSLKEDYNMVSNSLFHTIEIFPKEYETTFEVCLTSFTNGNYWTHSSNVFYFTNNGYDSCVLCMWFSPSGELELLATINRTVYVVKTKPFEFGCKKFKLNQVLHHGYYIFSLEVNELILSRVINISPQEFTKVQLYISDPWAIAQPGVIRNLIIRKGCSDCNLYYEPLLSVTFDGNIFGNLLDINFVINYNDPVESAVRVTWEYFLPPFVYLQSEITSQGVVKVASNNLIYKIVNIKNIGVKQNITVTISNNKCLFAESYTIDIPLILYFENDEGRSWKSFKKLTKYYKESCTNINAPTIPNHVPEYYGRGIYWDDASSELCLCINQYVTTLQNPACFITQDNGVLWNAMDQSIGAVLGHDISTGELYAIHRNQKLYLKFNTVYKKWLAVSNDEFKKKIFNNLNWTRLKTFDGNFDETVTFGINQWMVNGVGLYFRKLGDSVWIQRLKWKD</sequence>
<reference evidence="2" key="1">
    <citation type="submission" date="2025-08" db="UniProtKB">
        <authorList>
            <consortium name="RefSeq"/>
        </authorList>
    </citation>
    <scope>IDENTIFICATION</scope>
</reference>
<evidence type="ECO:0000313" key="1">
    <source>
        <dbReference type="Proteomes" id="UP001652625"/>
    </source>
</evidence>
<dbReference type="Proteomes" id="UP001652625">
    <property type="component" value="Chromosome 15"/>
</dbReference>